<name>A0ABD5SC33_9EURY</name>
<dbReference type="InterPro" id="IPR036291">
    <property type="entry name" value="NAD(P)-bd_dom_sf"/>
</dbReference>
<comment type="similarity">
    <text evidence="1">Belongs to the NAD(P)-dependent epimerase/dehydratase family.</text>
</comment>
<dbReference type="PANTHER" id="PTHR43103:SF5">
    <property type="entry name" value="4-EPIMERASE, PUTATIVE (AFU_ORTHOLOGUE AFUA_7G00360)-RELATED"/>
    <property type="match status" value="1"/>
</dbReference>
<dbReference type="EMBL" id="JBHSWW010000237">
    <property type="protein sequence ID" value="MFC6754319.1"/>
    <property type="molecule type" value="Genomic_DNA"/>
</dbReference>
<dbReference type="PANTHER" id="PTHR43103">
    <property type="entry name" value="NUCLEOSIDE-DIPHOSPHATE-SUGAR EPIMERASE"/>
    <property type="match status" value="1"/>
</dbReference>
<comment type="caution">
    <text evidence="5">The sequence shown here is derived from an EMBL/GenBank/DDBJ whole genome shotgun (WGS) entry which is preliminary data.</text>
</comment>
<dbReference type="AlphaFoldDB" id="A0ABD5SC33"/>
<organism evidence="5 6">
    <name type="scientific">Halorubrum tibetense</name>
    <dbReference type="NCBI Taxonomy" id="175631"/>
    <lineage>
        <taxon>Archaea</taxon>
        <taxon>Methanobacteriati</taxon>
        <taxon>Methanobacteriota</taxon>
        <taxon>Stenosarchaea group</taxon>
        <taxon>Halobacteria</taxon>
        <taxon>Halobacteriales</taxon>
        <taxon>Haloferacaceae</taxon>
        <taxon>Halorubrum</taxon>
    </lineage>
</organism>
<evidence type="ECO:0000256" key="1">
    <source>
        <dbReference type="ARBA" id="ARBA00007637"/>
    </source>
</evidence>
<gene>
    <name evidence="5" type="ORF">ACFQEU_12725</name>
</gene>
<evidence type="ECO:0000256" key="3">
    <source>
        <dbReference type="ARBA" id="ARBA00023027"/>
    </source>
</evidence>
<proteinExistence type="inferred from homology"/>
<reference evidence="5 6" key="1">
    <citation type="journal article" date="2019" name="Int. J. Syst. Evol. Microbiol.">
        <title>The Global Catalogue of Microorganisms (GCM) 10K type strain sequencing project: providing services to taxonomists for standard genome sequencing and annotation.</title>
        <authorList>
            <consortium name="The Broad Institute Genomics Platform"/>
            <consortium name="The Broad Institute Genome Sequencing Center for Infectious Disease"/>
            <person name="Wu L."/>
            <person name="Ma J."/>
        </authorList>
    </citation>
    <scope>NUCLEOTIDE SEQUENCE [LARGE SCALE GENOMIC DNA]</scope>
    <source>
        <strain evidence="5 6">CGMCC 1.3239</strain>
    </source>
</reference>
<dbReference type="InterPro" id="IPR001509">
    <property type="entry name" value="Epimerase_deHydtase"/>
</dbReference>
<keyword evidence="3" id="KW-0520">NAD</keyword>
<evidence type="ECO:0000256" key="2">
    <source>
        <dbReference type="ARBA" id="ARBA00023002"/>
    </source>
</evidence>
<dbReference type="RefSeq" id="WP_379782712.1">
    <property type="nucleotide sequence ID" value="NZ_JBHSWW010000237.1"/>
</dbReference>
<dbReference type="GO" id="GO:0016491">
    <property type="term" value="F:oxidoreductase activity"/>
    <property type="evidence" value="ECO:0007669"/>
    <property type="project" value="UniProtKB-KW"/>
</dbReference>
<dbReference type="Pfam" id="PF01370">
    <property type="entry name" value="Epimerase"/>
    <property type="match status" value="1"/>
</dbReference>
<accession>A0ABD5SC33</accession>
<dbReference type="SUPFAM" id="SSF51735">
    <property type="entry name" value="NAD(P)-binding Rossmann-fold domains"/>
    <property type="match status" value="1"/>
</dbReference>
<dbReference type="Gene3D" id="3.40.50.720">
    <property type="entry name" value="NAD(P)-binding Rossmann-like Domain"/>
    <property type="match status" value="1"/>
</dbReference>
<feature type="domain" description="NAD-dependent epimerase/dehydratase" evidence="4">
    <location>
        <begin position="6"/>
        <end position="175"/>
    </location>
</feature>
<sequence length="296" mass="32524">MTLDTIAVTGGNGKIGEAILEHCSEHGYETVNVSRGKRREEVSDRYVTTDLLDAGETYGALAKYDADAVIHMGTIPNPYRNADHRVYESNVLSAAHVLEAADALGLESVVLPSSINAIGSEHQERPADVRYLPVDEDHPRTPDDAYGIAKHAMEVTADGFGRRPSCDLTIASLRYPWVTTDEEMREQFREADRSLDALADVHPATGREVLFSYLAVADATRIARKAVEAEFEGHEAFWAVAGDTTADAPTTEVVEAFYPDAERRDGFEGFDGTEGIVDLSKADALLDWQPEHSWRD</sequence>
<protein>
    <submittedName>
        <fullName evidence="5">NAD-dependent epimerase/dehydratase family protein</fullName>
    </submittedName>
</protein>
<evidence type="ECO:0000313" key="6">
    <source>
        <dbReference type="Proteomes" id="UP001596442"/>
    </source>
</evidence>
<evidence type="ECO:0000313" key="5">
    <source>
        <dbReference type="EMBL" id="MFC6754319.1"/>
    </source>
</evidence>
<dbReference type="Proteomes" id="UP001596442">
    <property type="component" value="Unassembled WGS sequence"/>
</dbReference>
<evidence type="ECO:0000259" key="4">
    <source>
        <dbReference type="Pfam" id="PF01370"/>
    </source>
</evidence>
<keyword evidence="2" id="KW-0560">Oxidoreductase</keyword>
<keyword evidence="6" id="KW-1185">Reference proteome</keyword>